<comment type="similarity">
    <text evidence="3 9">Belongs to the alkaline phosphatase family.</text>
</comment>
<dbReference type="InterPro" id="IPR018299">
    <property type="entry name" value="Alkaline_phosphatase_AS"/>
</dbReference>
<keyword evidence="12" id="KW-1185">Reference proteome</keyword>
<dbReference type="InterPro" id="IPR017850">
    <property type="entry name" value="Alkaline_phosphatase_core_sf"/>
</dbReference>
<comment type="cofactor">
    <cofactor evidence="2">
        <name>Zn(2+)</name>
        <dbReference type="ChEBI" id="CHEBI:29105"/>
    </cofactor>
</comment>
<keyword evidence="10" id="KW-0732">Signal</keyword>
<evidence type="ECO:0000313" key="12">
    <source>
        <dbReference type="Proteomes" id="UP001201549"/>
    </source>
</evidence>
<dbReference type="PROSITE" id="PS00123">
    <property type="entry name" value="ALKALINE_PHOSPHATASE"/>
    <property type="match status" value="1"/>
</dbReference>
<dbReference type="SUPFAM" id="SSF53649">
    <property type="entry name" value="Alkaline phosphatase-like"/>
    <property type="match status" value="1"/>
</dbReference>
<dbReference type="Gene3D" id="3.40.720.10">
    <property type="entry name" value="Alkaline Phosphatase, subunit A"/>
    <property type="match status" value="1"/>
</dbReference>
<sequence length="437" mass="47421">MKFKQLCLIAVACWLPLSTYAEAPLNPTAAPARPKNIVIMIGDGMGPSYTTAYRYYKDNPDTEEIEQTVFDRLLVGMASTYPANVSGYVTDSAAAATALSTGFKSYNGAISVDVNKRPLTTMLERAKQRGLSTGVAVTCQVNHATPAAFLSHDESRKNYDAIAATYINTDADVILGGGQKYFTQPMRDEFTAKGYQVLTDFSQLDAVSQPKVLGLFADVQLPWSLDEPEVHRLSQLTSKSLELLSQNQQGFVLLVEGSQIDWGGHANDIAAAMGEMDEFAHSIEVVEQFVRNHPDTLMVITADHSTGGLSIGANGKYEWHPEVLHKMTGSPETMAAQAVANEQWREPLSASLGFAIDDELYSKFEVARMQGKKALTTAIKQEIDLRTNTGWTTPGHTGVDVQVFAAGPGSELFIGSQDNTDIANKIISLMPKAKAAK</sequence>
<keyword evidence="8" id="KW-0460">Magnesium</keyword>
<dbReference type="PANTHER" id="PTHR11596:SF5">
    <property type="entry name" value="ALKALINE PHOSPHATASE"/>
    <property type="match status" value="1"/>
</dbReference>
<dbReference type="SMART" id="SM00098">
    <property type="entry name" value="alkPPc"/>
    <property type="match status" value="1"/>
</dbReference>
<evidence type="ECO:0000256" key="8">
    <source>
        <dbReference type="ARBA" id="ARBA00022842"/>
    </source>
</evidence>
<comment type="caution">
    <text evidence="11">The sequence shown here is derived from an EMBL/GenBank/DDBJ whole genome shotgun (WGS) entry which is preliminary data.</text>
</comment>
<feature type="chain" id="PRO_5045053248" evidence="10">
    <location>
        <begin position="24"/>
        <end position="437"/>
    </location>
</feature>
<evidence type="ECO:0000256" key="4">
    <source>
        <dbReference type="ARBA" id="ARBA00022553"/>
    </source>
</evidence>
<reference evidence="11 12" key="1">
    <citation type="submission" date="2022-02" db="EMBL/GenBank/DDBJ databases">
        <authorList>
            <person name="Zhuang L."/>
        </authorList>
    </citation>
    <scope>NUCLEOTIDE SEQUENCE [LARGE SCALE GENOMIC DNA]</scope>
    <source>
        <strain evidence="11 12">C32</strain>
    </source>
</reference>
<reference evidence="12" key="2">
    <citation type="submission" date="2023-07" db="EMBL/GenBank/DDBJ databases">
        <title>Shewanella mangrovi sp. nov., an acetaldehyde- degrading bacterium isolated from mangrove sediment.</title>
        <authorList>
            <person name="Liu Y."/>
        </authorList>
    </citation>
    <scope>NUCLEOTIDE SEQUENCE [LARGE SCALE GENOMIC DNA]</scope>
    <source>
        <strain evidence="12">C32</strain>
    </source>
</reference>
<accession>A0ABT2FLI2</accession>
<keyword evidence="4" id="KW-0597">Phosphoprotein</keyword>
<dbReference type="RefSeq" id="WP_238896661.1">
    <property type="nucleotide sequence ID" value="NZ_JAKOGG010000007.1"/>
</dbReference>
<keyword evidence="7" id="KW-0862">Zinc</keyword>
<gene>
    <name evidence="11" type="ORF">L9G74_12100</name>
</gene>
<evidence type="ECO:0000256" key="3">
    <source>
        <dbReference type="ARBA" id="ARBA00005984"/>
    </source>
</evidence>
<proteinExistence type="inferred from homology"/>
<evidence type="ECO:0000313" key="11">
    <source>
        <dbReference type="EMBL" id="MCS4557186.1"/>
    </source>
</evidence>
<evidence type="ECO:0000256" key="10">
    <source>
        <dbReference type="SAM" id="SignalP"/>
    </source>
</evidence>
<evidence type="ECO:0000256" key="5">
    <source>
        <dbReference type="ARBA" id="ARBA00022723"/>
    </source>
</evidence>
<evidence type="ECO:0000256" key="6">
    <source>
        <dbReference type="ARBA" id="ARBA00022801"/>
    </source>
</evidence>
<evidence type="ECO:0000256" key="7">
    <source>
        <dbReference type="ARBA" id="ARBA00022833"/>
    </source>
</evidence>
<evidence type="ECO:0000256" key="1">
    <source>
        <dbReference type="ARBA" id="ARBA00001946"/>
    </source>
</evidence>
<dbReference type="InterPro" id="IPR001952">
    <property type="entry name" value="Alkaline_phosphatase"/>
</dbReference>
<comment type="cofactor">
    <cofactor evidence="1">
        <name>Mg(2+)</name>
        <dbReference type="ChEBI" id="CHEBI:18420"/>
    </cofactor>
</comment>
<keyword evidence="5" id="KW-0479">Metal-binding</keyword>
<protein>
    <submittedName>
        <fullName evidence="11">Alkaline phosphatase</fullName>
    </submittedName>
</protein>
<keyword evidence="6" id="KW-0378">Hydrolase</keyword>
<dbReference type="PRINTS" id="PR00113">
    <property type="entry name" value="ALKPHPHTASE"/>
</dbReference>
<name>A0ABT2FLI2_9GAMM</name>
<dbReference type="Pfam" id="PF00245">
    <property type="entry name" value="Alk_phosphatase"/>
    <property type="match status" value="1"/>
</dbReference>
<feature type="signal peptide" evidence="10">
    <location>
        <begin position="1"/>
        <end position="23"/>
    </location>
</feature>
<evidence type="ECO:0000256" key="2">
    <source>
        <dbReference type="ARBA" id="ARBA00001947"/>
    </source>
</evidence>
<dbReference type="PANTHER" id="PTHR11596">
    <property type="entry name" value="ALKALINE PHOSPHATASE"/>
    <property type="match status" value="1"/>
</dbReference>
<dbReference type="EMBL" id="JAKOGG010000007">
    <property type="protein sequence ID" value="MCS4557186.1"/>
    <property type="molecule type" value="Genomic_DNA"/>
</dbReference>
<organism evidence="11 12">
    <name type="scientific">Shewanella electrica</name>
    <dbReference type="NCBI Taxonomy" id="515560"/>
    <lineage>
        <taxon>Bacteria</taxon>
        <taxon>Pseudomonadati</taxon>
        <taxon>Pseudomonadota</taxon>
        <taxon>Gammaproteobacteria</taxon>
        <taxon>Alteromonadales</taxon>
        <taxon>Shewanellaceae</taxon>
        <taxon>Shewanella</taxon>
    </lineage>
</organism>
<evidence type="ECO:0000256" key="9">
    <source>
        <dbReference type="RuleBase" id="RU003946"/>
    </source>
</evidence>
<dbReference type="CDD" id="cd16012">
    <property type="entry name" value="ALP"/>
    <property type="match status" value="1"/>
</dbReference>
<dbReference type="Gene3D" id="1.10.60.40">
    <property type="match status" value="1"/>
</dbReference>
<dbReference type="Proteomes" id="UP001201549">
    <property type="component" value="Unassembled WGS sequence"/>
</dbReference>